<feature type="signal peptide" evidence="1">
    <location>
        <begin position="1"/>
        <end position="16"/>
    </location>
</feature>
<proteinExistence type="predicted"/>
<dbReference type="EMBL" id="CP103840">
    <property type="protein sequence ID" value="WOB27474.1"/>
    <property type="molecule type" value="Genomic_DNA"/>
</dbReference>
<evidence type="ECO:0000256" key="1">
    <source>
        <dbReference type="SAM" id="SignalP"/>
    </source>
</evidence>
<reference evidence="2 3" key="1">
    <citation type="submission" date="2022-08" db="EMBL/GenBank/DDBJ databases">
        <title>Whole genome sequencing-based tracing of a 2022 introduction and outbreak of Xanthomonas hortorum pv. pelargonii.</title>
        <authorList>
            <person name="Iruegas-Bocardo F."/>
            <person name="Weisberg A.K."/>
            <person name="Riutta E.R."/>
            <person name="Kilday K."/>
            <person name="Bonkowski J.C."/>
            <person name="Creswell T."/>
            <person name="Daughtrey M.L."/>
            <person name="Rane K."/>
            <person name="Grunwald N.J."/>
            <person name="Chang J.H."/>
            <person name="Putnam M.L."/>
        </authorList>
    </citation>
    <scope>NUCLEOTIDE SEQUENCE [LARGE SCALE GENOMIC DNA]</scope>
    <source>
        <strain evidence="2 3">22-325</strain>
    </source>
</reference>
<keyword evidence="1" id="KW-0732">Signal</keyword>
<evidence type="ECO:0000313" key="2">
    <source>
        <dbReference type="EMBL" id="WOB27474.1"/>
    </source>
</evidence>
<organism evidence="2 3">
    <name type="scientific">Xanthomonas dyei</name>
    <dbReference type="NCBI Taxonomy" id="743699"/>
    <lineage>
        <taxon>Bacteria</taxon>
        <taxon>Pseudomonadati</taxon>
        <taxon>Pseudomonadota</taxon>
        <taxon>Gammaproteobacteria</taxon>
        <taxon>Lysobacterales</taxon>
        <taxon>Lysobacteraceae</taxon>
        <taxon>Xanthomonas</taxon>
    </lineage>
</organism>
<sequence>MAVVAAGMATLLASCAADGAAPIRTVDDARLRNGQVPVALRTTLDMQLDWQQQAALAPVFATPAGAQRLDLAGATRVDESLVVVRLREAAAAGAAPADLAEWTCAVDCRSDQARLLGAGIGIGAGGPGALSSSVPAPAPADRTRLFALVCAKRTACELRIKANACERVRAASLAALGQQQVRQAP</sequence>
<dbReference type="RefSeq" id="WP_323706992.1">
    <property type="nucleotide sequence ID" value="NZ_CP103840.1"/>
</dbReference>
<evidence type="ECO:0000313" key="3">
    <source>
        <dbReference type="Proteomes" id="UP001304534"/>
    </source>
</evidence>
<name>A0ABZ0DB87_9XANT</name>
<dbReference type="Proteomes" id="UP001304534">
    <property type="component" value="Chromosome"/>
</dbReference>
<protein>
    <submittedName>
        <fullName evidence="2">Uncharacterized protein</fullName>
    </submittedName>
</protein>
<keyword evidence="3" id="KW-1185">Reference proteome</keyword>
<accession>A0ABZ0DB87</accession>
<feature type="chain" id="PRO_5046016575" evidence="1">
    <location>
        <begin position="17"/>
        <end position="185"/>
    </location>
</feature>
<gene>
    <name evidence="2" type="ORF">NYR99_05840</name>
</gene>